<gene>
    <name evidence="3" type="ORF">Tci_005889</name>
</gene>
<dbReference type="AlphaFoldDB" id="A0A6L2JAL3"/>
<accession>A0A6L2JAL3</accession>
<feature type="region of interest" description="Disordered" evidence="2">
    <location>
        <begin position="60"/>
        <end position="82"/>
    </location>
</feature>
<comment type="caution">
    <text evidence="3">The sequence shown here is derived from an EMBL/GenBank/DDBJ whole genome shotgun (WGS) entry which is preliminary data.</text>
</comment>
<name>A0A6L2JAL3_TANCI</name>
<sequence>MDLLSFIRIADPTKVRIGERQHDEDEHKLLETTIGSVVSLIPVSPDRSSGELKASVEKLFGDGGSGEQAEQGDSTSGGHGVGIDVVAKTSVEDVAPVQLKCQKTQKTKAADAGEPSHPAKKAVKNAKDSHANNYYCYYHYSHRYTAAVAKEKLAGSSVFGVDSLFASGSHPTPGGFFDCFGSDFLIGGIQTMIDLGSNLQKVYVPQWNVTNGFCLGDSGVCREMVDEIVPSKYFASVRGMDHGQLFTEFNVEVSRQMSLSAEVRMRAEYNIKERRRLNSVVEEKDSLLKSREQEVAYLDVVVTSVKLQNDSLADQDEKIEEVNEKFDKLYADFVEMDLHVEEKFYPCLLTTISGCRWLLTHGIKFAITKCLNSTEYLCALGTSIGKAIEKGMQEGLSAGITHGAEGRKLTDVATYNPSADADYLSALQCLQSVNFSLIAKLKMNKDASVETIMSLLRLEDALVERLGLVESQPHVDQLMVPIHHSLGQRVIGASALSLSLNVSSSRVRKIKENIANHISALRGVFVPLSDPLSAMALEGTTISPISTDDYEFAHTDGQEGTGAGVETVADESVVHFPHVSDTKLDIME</sequence>
<evidence type="ECO:0000256" key="2">
    <source>
        <dbReference type="SAM" id="MobiDB-lite"/>
    </source>
</evidence>
<keyword evidence="1" id="KW-0175">Coiled coil</keyword>
<evidence type="ECO:0008006" key="4">
    <source>
        <dbReference type="Google" id="ProtNLM"/>
    </source>
</evidence>
<feature type="coiled-coil region" evidence="1">
    <location>
        <begin position="305"/>
        <end position="332"/>
    </location>
</feature>
<evidence type="ECO:0000313" key="3">
    <source>
        <dbReference type="EMBL" id="GEU33911.1"/>
    </source>
</evidence>
<proteinExistence type="predicted"/>
<organism evidence="3">
    <name type="scientific">Tanacetum cinerariifolium</name>
    <name type="common">Dalmatian daisy</name>
    <name type="synonym">Chrysanthemum cinerariifolium</name>
    <dbReference type="NCBI Taxonomy" id="118510"/>
    <lineage>
        <taxon>Eukaryota</taxon>
        <taxon>Viridiplantae</taxon>
        <taxon>Streptophyta</taxon>
        <taxon>Embryophyta</taxon>
        <taxon>Tracheophyta</taxon>
        <taxon>Spermatophyta</taxon>
        <taxon>Magnoliopsida</taxon>
        <taxon>eudicotyledons</taxon>
        <taxon>Gunneridae</taxon>
        <taxon>Pentapetalae</taxon>
        <taxon>asterids</taxon>
        <taxon>campanulids</taxon>
        <taxon>Asterales</taxon>
        <taxon>Asteraceae</taxon>
        <taxon>Asteroideae</taxon>
        <taxon>Anthemideae</taxon>
        <taxon>Anthemidinae</taxon>
        <taxon>Tanacetum</taxon>
    </lineage>
</organism>
<evidence type="ECO:0000256" key="1">
    <source>
        <dbReference type="SAM" id="Coils"/>
    </source>
</evidence>
<dbReference type="EMBL" id="BKCJ010000517">
    <property type="protein sequence ID" value="GEU33911.1"/>
    <property type="molecule type" value="Genomic_DNA"/>
</dbReference>
<protein>
    <recommendedName>
        <fullName evidence="4">Transposase (Putative), gypsy type</fullName>
    </recommendedName>
</protein>
<reference evidence="3" key="1">
    <citation type="journal article" date="2019" name="Sci. Rep.">
        <title>Draft genome of Tanacetum cinerariifolium, the natural source of mosquito coil.</title>
        <authorList>
            <person name="Yamashiro T."/>
            <person name="Shiraishi A."/>
            <person name="Satake H."/>
            <person name="Nakayama K."/>
        </authorList>
    </citation>
    <scope>NUCLEOTIDE SEQUENCE</scope>
</reference>